<dbReference type="KEGG" id="phet:94290911"/>
<name>A0A836L9V4_9TRYP</name>
<feature type="domain" description="Glycosyl hydrolase family 32 N-terminal" evidence="6">
    <location>
        <begin position="54"/>
        <end position="399"/>
    </location>
</feature>
<evidence type="ECO:0000256" key="3">
    <source>
        <dbReference type="ARBA" id="ARBA00022801"/>
    </source>
</evidence>
<feature type="domain" description="Glycosyl hydrolase family 32 C-terminal" evidence="7">
    <location>
        <begin position="405"/>
        <end position="548"/>
    </location>
</feature>
<dbReference type="InterPro" id="IPR023296">
    <property type="entry name" value="Glyco_hydro_beta-prop_sf"/>
</dbReference>
<dbReference type="EC" id="3.2.1.26" evidence="2"/>
<dbReference type="Proteomes" id="UP000674318">
    <property type="component" value="Unassembled WGS sequence"/>
</dbReference>
<protein>
    <recommendedName>
        <fullName evidence="2">beta-fructofuranosidase</fullName>
        <ecNumber evidence="2">3.2.1.26</ecNumber>
    </recommendedName>
</protein>
<evidence type="ECO:0000313" key="8">
    <source>
        <dbReference type="EMBL" id="KAG5504411.1"/>
    </source>
</evidence>
<keyword evidence="3 5" id="KW-0378">Hydrolase</keyword>
<dbReference type="PANTHER" id="PTHR43101">
    <property type="entry name" value="BETA-FRUCTOSIDASE"/>
    <property type="match status" value="1"/>
</dbReference>
<gene>
    <name evidence="8" type="ORF">JKF63_04863</name>
</gene>
<comment type="similarity">
    <text evidence="1 5">Belongs to the glycosyl hydrolase 32 family.</text>
</comment>
<dbReference type="AlphaFoldDB" id="A0A836L9V4"/>
<dbReference type="OrthoDB" id="202537at2759"/>
<keyword evidence="4 5" id="KW-0326">Glycosidase</keyword>
<keyword evidence="9" id="KW-1185">Reference proteome</keyword>
<dbReference type="InterPro" id="IPR013148">
    <property type="entry name" value="Glyco_hydro_32_N"/>
</dbReference>
<dbReference type="GeneID" id="94290911"/>
<dbReference type="InterPro" id="IPR001362">
    <property type="entry name" value="Glyco_hydro_32"/>
</dbReference>
<evidence type="ECO:0000256" key="5">
    <source>
        <dbReference type="RuleBase" id="RU362110"/>
    </source>
</evidence>
<dbReference type="GO" id="GO:0004564">
    <property type="term" value="F:beta-fructofuranosidase activity"/>
    <property type="evidence" value="ECO:0007669"/>
    <property type="project" value="UniProtKB-EC"/>
</dbReference>
<proteinExistence type="inferred from homology"/>
<dbReference type="Gene3D" id="2.115.10.20">
    <property type="entry name" value="Glycosyl hydrolase domain, family 43"/>
    <property type="match status" value="1"/>
</dbReference>
<organism evidence="8 9">
    <name type="scientific">Porcisia hertigi</name>
    <dbReference type="NCBI Taxonomy" id="2761500"/>
    <lineage>
        <taxon>Eukaryota</taxon>
        <taxon>Discoba</taxon>
        <taxon>Euglenozoa</taxon>
        <taxon>Kinetoplastea</taxon>
        <taxon>Metakinetoplastina</taxon>
        <taxon>Trypanosomatida</taxon>
        <taxon>Trypanosomatidae</taxon>
        <taxon>Leishmaniinae</taxon>
        <taxon>Porcisia</taxon>
    </lineage>
</organism>
<comment type="caution">
    <text evidence="8">The sequence shown here is derived from an EMBL/GenBank/DDBJ whole genome shotgun (WGS) entry which is preliminary data.</text>
</comment>
<dbReference type="Gene3D" id="2.60.120.560">
    <property type="entry name" value="Exo-inulinase, domain 1"/>
    <property type="match status" value="1"/>
</dbReference>
<dbReference type="SUPFAM" id="SSF49899">
    <property type="entry name" value="Concanavalin A-like lectins/glucanases"/>
    <property type="match status" value="1"/>
</dbReference>
<evidence type="ECO:0000259" key="6">
    <source>
        <dbReference type="Pfam" id="PF00251"/>
    </source>
</evidence>
<dbReference type="Pfam" id="PF00251">
    <property type="entry name" value="Glyco_hydro_32N"/>
    <property type="match status" value="1"/>
</dbReference>
<evidence type="ECO:0000256" key="4">
    <source>
        <dbReference type="ARBA" id="ARBA00023295"/>
    </source>
</evidence>
<dbReference type="InterPro" id="IPR051214">
    <property type="entry name" value="GH32_Enzymes"/>
</dbReference>
<dbReference type="Pfam" id="PF08244">
    <property type="entry name" value="Glyco_hydro_32C"/>
    <property type="match status" value="1"/>
</dbReference>
<accession>A0A836L9V4</accession>
<dbReference type="CDD" id="cd18623">
    <property type="entry name" value="GH32_ScrB-like"/>
    <property type="match status" value="1"/>
</dbReference>
<dbReference type="RefSeq" id="XP_067757034.1">
    <property type="nucleotide sequence ID" value="XM_067900834.1"/>
</dbReference>
<dbReference type="SUPFAM" id="SSF75005">
    <property type="entry name" value="Arabinanase/levansucrase/invertase"/>
    <property type="match status" value="1"/>
</dbReference>
<evidence type="ECO:0000313" key="9">
    <source>
        <dbReference type="Proteomes" id="UP000674318"/>
    </source>
</evidence>
<evidence type="ECO:0000256" key="1">
    <source>
        <dbReference type="ARBA" id="ARBA00009902"/>
    </source>
</evidence>
<reference evidence="8 9" key="1">
    <citation type="submission" date="2021-02" db="EMBL/GenBank/DDBJ databases">
        <title>Porcisia hertigi Genome sequencing and assembly.</title>
        <authorList>
            <person name="Almutairi H."/>
            <person name="Gatherer D."/>
        </authorList>
    </citation>
    <scope>NUCLEOTIDE SEQUENCE [LARGE SCALE GENOMIC DNA]</scope>
    <source>
        <strain evidence="8 9">C119</strain>
    </source>
</reference>
<dbReference type="PANTHER" id="PTHR43101:SF1">
    <property type="entry name" value="BETA-FRUCTOSIDASE"/>
    <property type="match status" value="1"/>
</dbReference>
<dbReference type="InterPro" id="IPR013320">
    <property type="entry name" value="ConA-like_dom_sf"/>
</dbReference>
<evidence type="ECO:0000256" key="2">
    <source>
        <dbReference type="ARBA" id="ARBA00012758"/>
    </source>
</evidence>
<sequence>MQAGAALTPGSTTGSGGIALVEQEALHKERLEVANHAVQKAWRVLNKSWYPDYHMAPSAGWMGVPGGLCQHSGLYHVFYQHNPFSESWGAMHWGHLASNDLVHWQHQPIALAPGEPFDLDGCFSGSAVSHDNKLYIFYTGHVWLPDSASAGGRGNRDAFGGGSSFHQQQCVAVSSDGVNFEKLGAVVRPPPGYMHFRDPKVWHQDGRWWMVCGARDASKDLGQLLLFSTEDLLHWDDKNWQVWGMTEDKNVFMWECPDLFQLDQVGVLVYSPQGMRGSGYANRNRFQSGYLLGSWNTSQVTRPLAPVGAEPGKDTADGCRAIDSFSLLTFFDVSKRFRELDRGHDFYAPQTLSSVKRRRLIIGWMDMWESPMPTREHGWSGCLTLPRELILDPFTGNLRMVPPKELQQLRCAQAKVPQQRLSSGTDVLLVENCGAYELEIAFNAQTSTAEKYGLWLGSGAELYVDAQSKRLVLNRHYPHHMLSGYRSCEMPTSVLLQLHVFIDRSSIEVFVNDGEATFSSRIFPDEGDRALRVFSVNGTADMTGGSMWKLKATVSH</sequence>
<dbReference type="InterPro" id="IPR013189">
    <property type="entry name" value="Glyco_hydro_32_C"/>
</dbReference>
<dbReference type="EMBL" id="JAFJZO010000023">
    <property type="protein sequence ID" value="KAG5504411.1"/>
    <property type="molecule type" value="Genomic_DNA"/>
</dbReference>
<dbReference type="GO" id="GO:0005975">
    <property type="term" value="P:carbohydrate metabolic process"/>
    <property type="evidence" value="ECO:0007669"/>
    <property type="project" value="InterPro"/>
</dbReference>
<dbReference type="SMART" id="SM00640">
    <property type="entry name" value="Glyco_32"/>
    <property type="match status" value="1"/>
</dbReference>
<evidence type="ECO:0000259" key="7">
    <source>
        <dbReference type="Pfam" id="PF08244"/>
    </source>
</evidence>